<evidence type="ECO:0000313" key="1">
    <source>
        <dbReference type="EMBL" id="OWK38235.1"/>
    </source>
</evidence>
<accession>A0A225DPF1</accession>
<dbReference type="EMBL" id="NIDE01000014">
    <property type="protein sequence ID" value="OWK38235.1"/>
    <property type="molecule type" value="Genomic_DNA"/>
</dbReference>
<evidence type="ECO:0000313" key="2">
    <source>
        <dbReference type="Proteomes" id="UP000214646"/>
    </source>
</evidence>
<sequence>MNCETARSLLAFRRPGGPAELAPEDAAALARHCAACPACAALASRDAAFDTAVASAMKAVPVPVGLRDRLVASARTGQAARLRRTVGFRLAFAASVMATGALGYGGYLKFFLPAPDATEFVKNNENAMDAPENEVALWLSSQSLPPHLPLDFDYRLFRDRGTEPFQGRDVPVVRFDAPAANGRQDWVKVYILRDTQFNLRNLKSLQTAEGSLCFAQVDRDPAHPGVAYVYVFTTPTLKPFLKATTHHLARAASDRVSPDAICRG</sequence>
<reference evidence="2" key="1">
    <citation type="submission" date="2017-06" db="EMBL/GenBank/DDBJ databases">
        <title>Genome analysis of Fimbriiglobus ruber SP5, the first member of the order Planctomycetales with confirmed chitinolytic capability.</title>
        <authorList>
            <person name="Ravin N.V."/>
            <person name="Rakitin A.L."/>
            <person name="Ivanova A.A."/>
            <person name="Beletsky A.V."/>
            <person name="Kulichevskaya I.S."/>
            <person name="Mardanov A.V."/>
            <person name="Dedysh S.N."/>
        </authorList>
    </citation>
    <scope>NUCLEOTIDE SEQUENCE [LARGE SCALE GENOMIC DNA]</scope>
    <source>
        <strain evidence="2">SP5</strain>
    </source>
</reference>
<comment type="caution">
    <text evidence="1">The sequence shown here is derived from an EMBL/GenBank/DDBJ whole genome shotgun (WGS) entry which is preliminary data.</text>
</comment>
<dbReference type="RefSeq" id="WP_088258079.1">
    <property type="nucleotide sequence ID" value="NZ_NIDE01000014.1"/>
</dbReference>
<name>A0A225DPF1_9BACT</name>
<proteinExistence type="predicted"/>
<protein>
    <recommendedName>
        <fullName evidence="3">Zinc-finger domain-containing protein</fullName>
    </recommendedName>
</protein>
<organism evidence="1 2">
    <name type="scientific">Fimbriiglobus ruber</name>
    <dbReference type="NCBI Taxonomy" id="1908690"/>
    <lineage>
        <taxon>Bacteria</taxon>
        <taxon>Pseudomonadati</taxon>
        <taxon>Planctomycetota</taxon>
        <taxon>Planctomycetia</taxon>
        <taxon>Gemmatales</taxon>
        <taxon>Gemmataceae</taxon>
        <taxon>Fimbriiglobus</taxon>
    </lineage>
</organism>
<dbReference type="Proteomes" id="UP000214646">
    <property type="component" value="Unassembled WGS sequence"/>
</dbReference>
<dbReference type="AlphaFoldDB" id="A0A225DPF1"/>
<evidence type="ECO:0008006" key="3">
    <source>
        <dbReference type="Google" id="ProtNLM"/>
    </source>
</evidence>
<keyword evidence="2" id="KW-1185">Reference proteome</keyword>
<gene>
    <name evidence="1" type="ORF">FRUB_07355</name>
</gene>